<feature type="region of interest" description="Disordered" evidence="2">
    <location>
        <begin position="171"/>
        <end position="195"/>
    </location>
</feature>
<dbReference type="FunFam" id="1.10.8.10:FF:000044">
    <property type="entry name" value="UBX domain-containing protein 1"/>
    <property type="match status" value="1"/>
</dbReference>
<dbReference type="InterPro" id="IPR009060">
    <property type="entry name" value="UBA-like_sf"/>
</dbReference>
<name>A0AAD8FQD1_ACIOX</name>
<dbReference type="CDD" id="cd14302">
    <property type="entry name" value="UBA_UBXN1"/>
    <property type="match status" value="1"/>
</dbReference>
<dbReference type="SMART" id="SM00165">
    <property type="entry name" value="UBA"/>
    <property type="match status" value="1"/>
</dbReference>
<feature type="compositionally biased region" description="Basic and acidic residues" evidence="2">
    <location>
        <begin position="145"/>
        <end position="159"/>
    </location>
</feature>
<feature type="compositionally biased region" description="Polar residues" evidence="2">
    <location>
        <begin position="115"/>
        <end position="127"/>
    </location>
</feature>
<evidence type="ECO:0000256" key="2">
    <source>
        <dbReference type="SAM" id="MobiDB-lite"/>
    </source>
</evidence>
<proteinExistence type="predicted"/>
<dbReference type="PANTHER" id="PTHR46340">
    <property type="entry name" value="UBX DOMAIN-CONTAINING PROTEIN 1"/>
    <property type="match status" value="1"/>
</dbReference>
<comment type="caution">
    <text evidence="4">The sequence shown here is derived from an EMBL/GenBank/DDBJ whole genome shotgun (WGS) entry which is preliminary data.</text>
</comment>
<dbReference type="GO" id="GO:1903094">
    <property type="term" value="P:negative regulation of protein K48-linked deubiquitination"/>
    <property type="evidence" value="ECO:0007669"/>
    <property type="project" value="TreeGrafter"/>
</dbReference>
<dbReference type="GO" id="GO:0005737">
    <property type="term" value="C:cytoplasm"/>
    <property type="evidence" value="ECO:0007669"/>
    <property type="project" value="TreeGrafter"/>
</dbReference>
<dbReference type="GO" id="GO:0036435">
    <property type="term" value="F:K48-linked polyubiquitin modification-dependent protein binding"/>
    <property type="evidence" value="ECO:0007669"/>
    <property type="project" value="TreeGrafter"/>
</dbReference>
<accession>A0AAD8FQD1</accession>
<evidence type="ECO:0000256" key="1">
    <source>
        <dbReference type="ARBA" id="ARBA00023054"/>
    </source>
</evidence>
<dbReference type="Gene3D" id="1.10.8.10">
    <property type="entry name" value="DNA helicase RuvA subunit, C-terminal domain"/>
    <property type="match status" value="1"/>
</dbReference>
<feature type="compositionally biased region" description="Basic and acidic residues" evidence="2">
    <location>
        <begin position="171"/>
        <end position="187"/>
    </location>
</feature>
<dbReference type="PROSITE" id="PS50030">
    <property type="entry name" value="UBA"/>
    <property type="match status" value="1"/>
</dbReference>
<feature type="compositionally biased region" description="Basic and acidic residues" evidence="2">
    <location>
        <begin position="212"/>
        <end position="242"/>
    </location>
</feature>
<feature type="region of interest" description="Disordered" evidence="2">
    <location>
        <begin position="278"/>
        <end position="317"/>
    </location>
</feature>
<dbReference type="SUPFAM" id="SSF54236">
    <property type="entry name" value="Ubiquitin-like"/>
    <property type="match status" value="1"/>
</dbReference>
<dbReference type="EMBL" id="JAGXEW010000089">
    <property type="protein sequence ID" value="KAK1148594.1"/>
    <property type="molecule type" value="Genomic_DNA"/>
</dbReference>
<dbReference type="Pfam" id="PF22562">
    <property type="entry name" value="UBA_7"/>
    <property type="match status" value="1"/>
</dbReference>
<organism evidence="4 5">
    <name type="scientific">Acipenser oxyrinchus oxyrinchus</name>
    <dbReference type="NCBI Taxonomy" id="40147"/>
    <lineage>
        <taxon>Eukaryota</taxon>
        <taxon>Metazoa</taxon>
        <taxon>Chordata</taxon>
        <taxon>Craniata</taxon>
        <taxon>Vertebrata</taxon>
        <taxon>Euteleostomi</taxon>
        <taxon>Actinopterygii</taxon>
        <taxon>Chondrostei</taxon>
        <taxon>Acipenseriformes</taxon>
        <taxon>Acipenseridae</taxon>
        <taxon>Acipenser</taxon>
    </lineage>
</organism>
<dbReference type="GO" id="GO:0005634">
    <property type="term" value="C:nucleus"/>
    <property type="evidence" value="ECO:0007669"/>
    <property type="project" value="TreeGrafter"/>
</dbReference>
<reference evidence="4" key="1">
    <citation type="submission" date="2022-02" db="EMBL/GenBank/DDBJ databases">
        <title>Atlantic sturgeon de novo genome assembly.</title>
        <authorList>
            <person name="Stock M."/>
            <person name="Klopp C."/>
            <person name="Guiguen Y."/>
            <person name="Cabau C."/>
            <person name="Parinello H."/>
            <person name="Santidrian Yebra-Pimentel E."/>
            <person name="Kuhl H."/>
            <person name="Dirks R.P."/>
            <person name="Guessner J."/>
            <person name="Wuertz S."/>
            <person name="Du K."/>
            <person name="Schartl M."/>
        </authorList>
    </citation>
    <scope>NUCLEOTIDE SEQUENCE</scope>
    <source>
        <strain evidence="4">STURGEONOMICS-FGT-2020</strain>
        <tissue evidence="4">Whole blood</tissue>
    </source>
</reference>
<dbReference type="GO" id="GO:0032435">
    <property type="term" value="P:negative regulation of proteasomal ubiquitin-dependent protein catabolic process"/>
    <property type="evidence" value="ECO:0007669"/>
    <property type="project" value="TreeGrafter"/>
</dbReference>
<feature type="region of interest" description="Disordered" evidence="2">
    <location>
        <begin position="106"/>
        <end position="159"/>
    </location>
</feature>
<dbReference type="GO" id="GO:0031397">
    <property type="term" value="P:negative regulation of protein ubiquitination"/>
    <property type="evidence" value="ECO:0007669"/>
    <property type="project" value="TreeGrafter"/>
</dbReference>
<evidence type="ECO:0000313" key="4">
    <source>
        <dbReference type="EMBL" id="KAK1148594.1"/>
    </source>
</evidence>
<feature type="domain" description="UBA" evidence="3">
    <location>
        <begin position="52"/>
        <end position="94"/>
    </location>
</feature>
<dbReference type="InterPro" id="IPR029071">
    <property type="entry name" value="Ubiquitin-like_domsf"/>
</dbReference>
<dbReference type="InterPro" id="IPR015940">
    <property type="entry name" value="UBA"/>
</dbReference>
<evidence type="ECO:0000259" key="3">
    <source>
        <dbReference type="PROSITE" id="PS50030"/>
    </source>
</evidence>
<feature type="region of interest" description="Disordered" evidence="2">
    <location>
        <begin position="212"/>
        <end position="261"/>
    </location>
</feature>
<dbReference type="Proteomes" id="UP001230051">
    <property type="component" value="Unassembled WGS sequence"/>
</dbReference>
<dbReference type="InterPro" id="IPR041923">
    <property type="entry name" value="UBA_UBXN1"/>
</dbReference>
<protein>
    <submittedName>
        <fullName evidence="4">UBX domain-containing protein 1</fullName>
    </submittedName>
</protein>
<keyword evidence="5" id="KW-1185">Reference proteome</keyword>
<dbReference type="AlphaFoldDB" id="A0AAD8FQD1"/>
<gene>
    <name evidence="4" type="primary">ubxn1</name>
    <name evidence="4" type="ORF">AOXY_G35109</name>
</gene>
<feature type="region of interest" description="Disordered" evidence="2">
    <location>
        <begin position="1"/>
        <end position="22"/>
    </location>
</feature>
<dbReference type="SUPFAM" id="SSF46934">
    <property type="entry name" value="UBA-like"/>
    <property type="match status" value="1"/>
</dbReference>
<dbReference type="PANTHER" id="PTHR46340:SF1">
    <property type="entry name" value="UBX DOMAIN-CONTAINING PROTEIN 1"/>
    <property type="match status" value="1"/>
</dbReference>
<keyword evidence="1" id="KW-0175">Coiled coil</keyword>
<sequence length="317" mass="35697">MTQRACPAPPPPRFQASKLPSEIRLTEKKNDPDIACDCGIEISSVSSNGDVTMAEFTALDSLMEMGFSKNRAERALAYTGNQGIERAMDWIMEHESDADIGEPYVPPAGHVLGSDPTQLTLTPSSPRQIPRRAPVLAAAEGSQEEQSKRPLTEEEKQEQIKRLEELMRVKQQEREEREKQEEVERERERRRHGQELLQVKQRLQEEEMKKLAEERKREKIEEKQARQRVRDKIERDKAERAMKFGGGSSSAAPQGPPPAKREYDECRIQVRLLDGSALTSCSRPGSRWPQCGSRGAEPDPAGGGVHAAYPLPQETVH</sequence>
<evidence type="ECO:0000313" key="5">
    <source>
        <dbReference type="Proteomes" id="UP001230051"/>
    </source>
</evidence>